<evidence type="ECO:0000256" key="3">
    <source>
        <dbReference type="ARBA" id="ARBA00035643"/>
    </source>
</evidence>
<comment type="subcellular location">
    <subcellularLocation>
        <location evidence="2">Gas vesicle</location>
    </subcellularLocation>
</comment>
<dbReference type="RefSeq" id="WP_273739773.1">
    <property type="nucleotide sequence ID" value="NZ_JAQIVI010000297.1"/>
</dbReference>
<sequence length="255" mass="28686">MTESKYTYCIVDSTDEDRETLGTGIDEEPVSVLVQDGIGAVVNDCPSEAYDTDDRAQAEMWVKQHNRTIERAADALGTPLPMTFDTIFEDEASLRTFLTEHRSQIRNRLNVLAGTEEYGVRIYCDEDVLLEETEPAPDSTGARDSGMAYFDQKKREKQRQRERAERTKERFQTYFPRIEAVVDEIMEEELDRGGDDRGQNVLTASCLVADGEIDGLKRVLSEIDDEPGVDVVFTGPWHPYSFVGSLGTATKNHGT</sequence>
<organism evidence="5 6">
    <name type="scientific">Natrinema soli</name>
    <dbReference type="NCBI Taxonomy" id="1930624"/>
    <lineage>
        <taxon>Archaea</taxon>
        <taxon>Methanobacteriati</taxon>
        <taxon>Methanobacteriota</taxon>
        <taxon>Stenosarchaea group</taxon>
        <taxon>Halobacteria</taxon>
        <taxon>Halobacteriales</taxon>
        <taxon>Natrialbaceae</taxon>
        <taxon>Natrinema</taxon>
    </lineage>
</organism>
<keyword evidence="1" id="KW-0304">Gas vesicle</keyword>
<feature type="compositionally biased region" description="Basic and acidic residues" evidence="4">
    <location>
        <begin position="151"/>
        <end position="168"/>
    </location>
</feature>
<comment type="similarity">
    <text evidence="3">Belongs to the gas vesicle GvpF/GvpL family.</text>
</comment>
<dbReference type="EMBL" id="JBHSWV010000297">
    <property type="protein sequence ID" value="MFC6766827.1"/>
    <property type="molecule type" value="Genomic_DNA"/>
</dbReference>
<dbReference type="PANTHER" id="PTHR36852">
    <property type="entry name" value="PROTEIN GVPL 2"/>
    <property type="match status" value="1"/>
</dbReference>
<gene>
    <name evidence="5" type="primary">gvpL</name>
    <name evidence="5" type="ORF">ACFQE6_18115</name>
</gene>
<accession>A0ABD5STE9</accession>
<dbReference type="InterPro" id="IPR054796">
    <property type="entry name" value="Gas_vesic_GvpL"/>
</dbReference>
<evidence type="ECO:0000313" key="6">
    <source>
        <dbReference type="Proteomes" id="UP001596383"/>
    </source>
</evidence>
<dbReference type="Pfam" id="PF06386">
    <property type="entry name" value="GvpL_GvpF"/>
    <property type="match status" value="1"/>
</dbReference>
<evidence type="ECO:0000313" key="5">
    <source>
        <dbReference type="EMBL" id="MFC6766827.1"/>
    </source>
</evidence>
<evidence type="ECO:0000256" key="4">
    <source>
        <dbReference type="SAM" id="MobiDB-lite"/>
    </source>
</evidence>
<name>A0ABD5STE9_9EURY</name>
<evidence type="ECO:0000256" key="2">
    <source>
        <dbReference type="ARBA" id="ARBA00035108"/>
    </source>
</evidence>
<dbReference type="InterPro" id="IPR009430">
    <property type="entry name" value="GvpL/GvpF"/>
</dbReference>
<feature type="region of interest" description="Disordered" evidence="4">
    <location>
        <begin position="133"/>
        <end position="168"/>
    </location>
</feature>
<reference evidence="5 6" key="1">
    <citation type="journal article" date="2019" name="Int. J. Syst. Evol. Microbiol.">
        <title>The Global Catalogue of Microorganisms (GCM) 10K type strain sequencing project: providing services to taxonomists for standard genome sequencing and annotation.</title>
        <authorList>
            <consortium name="The Broad Institute Genomics Platform"/>
            <consortium name="The Broad Institute Genome Sequencing Center for Infectious Disease"/>
            <person name="Wu L."/>
            <person name="Ma J."/>
        </authorList>
    </citation>
    <scope>NUCLEOTIDE SEQUENCE [LARGE SCALE GENOMIC DNA]</scope>
    <source>
        <strain evidence="5 6">LMG 29247</strain>
    </source>
</reference>
<proteinExistence type="inferred from homology"/>
<dbReference type="GO" id="GO:0031411">
    <property type="term" value="C:gas vesicle"/>
    <property type="evidence" value="ECO:0007669"/>
    <property type="project" value="UniProtKB-SubCell"/>
</dbReference>
<dbReference type="PANTHER" id="PTHR36852:SF1">
    <property type="entry name" value="PROTEIN GVPL 2"/>
    <property type="match status" value="1"/>
</dbReference>
<keyword evidence="6" id="KW-1185">Reference proteome</keyword>
<dbReference type="AlphaFoldDB" id="A0ABD5STE9"/>
<dbReference type="Proteomes" id="UP001596383">
    <property type="component" value="Unassembled WGS sequence"/>
</dbReference>
<dbReference type="NCBIfam" id="NF045778">
    <property type="entry name" value="gas_vesic_GvpL"/>
    <property type="match status" value="1"/>
</dbReference>
<protein>
    <submittedName>
        <fullName evidence="5">Gas vesicle protein GvpL</fullName>
    </submittedName>
</protein>
<evidence type="ECO:0000256" key="1">
    <source>
        <dbReference type="ARBA" id="ARBA00022987"/>
    </source>
</evidence>
<comment type="caution">
    <text evidence="5">The sequence shown here is derived from an EMBL/GenBank/DDBJ whole genome shotgun (WGS) entry which is preliminary data.</text>
</comment>